<keyword evidence="2" id="KW-1185">Reference proteome</keyword>
<proteinExistence type="predicted"/>
<dbReference type="EMBL" id="FNOT01000002">
    <property type="protein sequence ID" value="SDX58934.1"/>
    <property type="molecule type" value="Genomic_DNA"/>
</dbReference>
<dbReference type="Pfam" id="PF18143">
    <property type="entry name" value="HAD_SAK_2"/>
    <property type="match status" value="1"/>
</dbReference>
<dbReference type="RefSeq" id="WP_091152227.1">
    <property type="nucleotide sequence ID" value="NZ_FNOT01000002.1"/>
</dbReference>
<evidence type="ECO:0000313" key="2">
    <source>
        <dbReference type="Proteomes" id="UP000198921"/>
    </source>
</evidence>
<evidence type="ECO:0000313" key="1">
    <source>
        <dbReference type="EMBL" id="SDX58934.1"/>
    </source>
</evidence>
<gene>
    <name evidence="1" type="ORF">SAMN05660209_00785</name>
</gene>
<dbReference type="OrthoDB" id="5124141at2"/>
<organism evidence="1 2">
    <name type="scientific">Geodermatophilus africanus</name>
    <dbReference type="NCBI Taxonomy" id="1137993"/>
    <lineage>
        <taxon>Bacteria</taxon>
        <taxon>Bacillati</taxon>
        <taxon>Actinomycetota</taxon>
        <taxon>Actinomycetes</taxon>
        <taxon>Geodermatophilales</taxon>
        <taxon>Geodermatophilaceae</taxon>
        <taxon>Geodermatophilus</taxon>
    </lineage>
</organism>
<dbReference type="AlphaFoldDB" id="A0A1H3CZG0"/>
<dbReference type="STRING" id="1137993.SAMN05660209_00785"/>
<reference evidence="2" key="1">
    <citation type="submission" date="2016-10" db="EMBL/GenBank/DDBJ databases">
        <authorList>
            <person name="Varghese N."/>
            <person name="Submissions S."/>
        </authorList>
    </citation>
    <scope>NUCLEOTIDE SEQUENCE [LARGE SCALE GENOMIC DNA]</scope>
    <source>
        <strain evidence="2">DSM 45422</strain>
    </source>
</reference>
<protein>
    <submittedName>
        <fullName evidence="1">Uncharacterized protein</fullName>
    </submittedName>
</protein>
<accession>A0A1H3CZG0</accession>
<sequence>MASTGNVPILLLDVDGVLNTARADPPDGWARGTFNGYVLTWDPTVTARLRGLHESGRVEIQWLTTWTTDADRLLAEPMGLPRGLVTHARADAAPTGFAGVFGGRSEWWKLTAAQAVAEAEPDRRIVWIDDDLAVQAADTGEWLAARPHVLVVAPDLFVGLTHDQLDEIEAWL</sequence>
<name>A0A1H3CZG0_9ACTN</name>
<dbReference type="Proteomes" id="UP000198921">
    <property type="component" value="Unassembled WGS sequence"/>
</dbReference>